<proteinExistence type="predicted"/>
<dbReference type="Gramene" id="PVH62765">
    <property type="protein sequence ID" value="PVH62765"/>
    <property type="gene ID" value="PAHAL_3G391400"/>
</dbReference>
<feature type="region of interest" description="Disordered" evidence="1">
    <location>
        <begin position="1"/>
        <end position="22"/>
    </location>
</feature>
<evidence type="ECO:0000256" key="1">
    <source>
        <dbReference type="SAM" id="MobiDB-lite"/>
    </source>
</evidence>
<name>A0A2T8KKQ0_9POAL</name>
<reference evidence="2" key="1">
    <citation type="submission" date="2018-04" db="EMBL/GenBank/DDBJ databases">
        <title>WGS assembly of Panicum hallii.</title>
        <authorList>
            <person name="Lovell J."/>
            <person name="Jenkins J."/>
            <person name="Lowry D."/>
            <person name="Mamidi S."/>
            <person name="Sreedasyam A."/>
            <person name="Weng X."/>
            <person name="Barry K."/>
            <person name="Bonette J."/>
            <person name="Campitelli B."/>
            <person name="Daum C."/>
            <person name="Gordon S."/>
            <person name="Gould B."/>
            <person name="Lipzen A."/>
            <person name="Macqueen A."/>
            <person name="Palacio-Mejia J."/>
            <person name="Plott C."/>
            <person name="Shakirov E."/>
            <person name="Shu S."/>
            <person name="Yoshinaga Y."/>
            <person name="Zane M."/>
            <person name="Rokhsar D."/>
            <person name="Grimwood J."/>
            <person name="Schmutz J."/>
            <person name="Juenger T."/>
        </authorList>
    </citation>
    <scope>NUCLEOTIDE SEQUENCE [LARGE SCALE GENOMIC DNA]</scope>
    <source>
        <strain evidence="2">FIL2</strain>
    </source>
</reference>
<feature type="region of interest" description="Disordered" evidence="1">
    <location>
        <begin position="34"/>
        <end position="63"/>
    </location>
</feature>
<dbReference type="AlphaFoldDB" id="A0A2T8KKQ0"/>
<sequence>MSRTEEPKSHGHGGSPSAIAHPWSRRWRWLSPMAARGEAGTPSSSRQRHLSWSLPPGSRSRQHIHEQLDVRVLSHTSGAMTRSTECCATTYKRENQRHSTTETTNWS</sequence>
<dbReference type="EMBL" id="CM008048">
    <property type="protein sequence ID" value="PVH62766.1"/>
    <property type="molecule type" value="Genomic_DNA"/>
</dbReference>
<dbReference type="Proteomes" id="UP000243499">
    <property type="component" value="Chromosome 3"/>
</dbReference>
<accession>A0A2T8KKQ0</accession>
<evidence type="ECO:0000313" key="2">
    <source>
        <dbReference type="EMBL" id="PVH62765.1"/>
    </source>
</evidence>
<organism evidence="2">
    <name type="scientific">Panicum hallii</name>
    <dbReference type="NCBI Taxonomy" id="206008"/>
    <lineage>
        <taxon>Eukaryota</taxon>
        <taxon>Viridiplantae</taxon>
        <taxon>Streptophyta</taxon>
        <taxon>Embryophyta</taxon>
        <taxon>Tracheophyta</taxon>
        <taxon>Spermatophyta</taxon>
        <taxon>Magnoliopsida</taxon>
        <taxon>Liliopsida</taxon>
        <taxon>Poales</taxon>
        <taxon>Poaceae</taxon>
        <taxon>PACMAD clade</taxon>
        <taxon>Panicoideae</taxon>
        <taxon>Panicodae</taxon>
        <taxon>Paniceae</taxon>
        <taxon>Panicinae</taxon>
        <taxon>Panicum</taxon>
        <taxon>Panicum sect. Panicum</taxon>
    </lineage>
</organism>
<dbReference type="EMBL" id="CM008048">
    <property type="protein sequence ID" value="PVH62765.1"/>
    <property type="molecule type" value="Genomic_DNA"/>
</dbReference>
<gene>
    <name evidence="2" type="ORF">PAHAL_3G391400</name>
</gene>
<protein>
    <submittedName>
        <fullName evidence="2">Uncharacterized protein</fullName>
    </submittedName>
</protein>
<dbReference type="Gramene" id="PVH62766">
    <property type="protein sequence ID" value="PVH62766"/>
    <property type="gene ID" value="PAHAL_3G391400"/>
</dbReference>